<feature type="domain" description="Large ribosomal subunit protein uL15/eL18" evidence="5">
    <location>
        <begin position="29"/>
        <end position="120"/>
    </location>
</feature>
<dbReference type="AlphaFoldDB" id="A0A126QXZ9"/>
<dbReference type="OrthoDB" id="11309at2157"/>
<reference evidence="7" key="4">
    <citation type="submission" date="2016-10" db="EMBL/GenBank/DDBJ databases">
        <authorList>
            <person name="de Groot N.N."/>
        </authorList>
    </citation>
    <scope>NUCLEOTIDE SEQUENCE [LARGE SCALE GENOMIC DNA]</scope>
    <source>
        <strain evidence="7">DSM 16632</strain>
    </source>
</reference>
<dbReference type="EMBL" id="CP014265">
    <property type="protein sequence ID" value="AMK15033.1"/>
    <property type="molecule type" value="Genomic_DNA"/>
</dbReference>
<dbReference type="InterPro" id="IPR022947">
    <property type="entry name" value="Ribosomal_eL18_arc"/>
</dbReference>
<dbReference type="KEGG" id="mol:YLM1_0476"/>
<evidence type="ECO:0000256" key="2">
    <source>
        <dbReference type="ARBA" id="ARBA00022980"/>
    </source>
</evidence>
<dbReference type="InterPro" id="IPR036227">
    <property type="entry name" value="Ribosomal_uL15/eL18_sf"/>
</dbReference>
<dbReference type="Pfam" id="PF17135">
    <property type="entry name" value="Ribosomal_L18"/>
    <property type="match status" value="1"/>
</dbReference>
<dbReference type="InterPro" id="IPR000039">
    <property type="entry name" value="Ribosomal_eL18"/>
</dbReference>
<sequence length="121" mass="13274">MARKIKKTNPNLITLIKNLRKQSYEEEVGIWKEVAIKLEKPCRNQAEVSLSHINKNTVEGETVVIPGKVLSDGKLNHKVTIAALGFTKNAEAKIEKLGSEAISIAELAEANPKGSNVKIML</sequence>
<dbReference type="NCBIfam" id="NF003079">
    <property type="entry name" value="PRK04005.1"/>
    <property type="match status" value="1"/>
</dbReference>
<dbReference type="PANTHER" id="PTHR10934">
    <property type="entry name" value="60S RIBOSOMAL PROTEIN L18"/>
    <property type="match status" value="1"/>
</dbReference>
<evidence type="ECO:0000313" key="9">
    <source>
        <dbReference type="Proteomes" id="UP000183442"/>
    </source>
</evidence>
<dbReference type="GeneID" id="28488776"/>
<dbReference type="RefSeq" id="WP_067145944.1">
    <property type="nucleotide sequence ID" value="NZ_CP014265.1"/>
</dbReference>
<keyword evidence="8" id="KW-1185">Reference proteome</keyword>
<reference evidence="6 8" key="1">
    <citation type="journal article" date="2016" name="Genome Announc.">
        <title>Draft Genome Sequence of the Rumen Methanogen Methanobrevibacter olleyae YLM1.</title>
        <authorList>
            <person name="Kelly W.J."/>
            <person name="Li D."/>
            <person name="Lambie S.C."/>
            <person name="Cox F."/>
            <person name="Attwood G.T."/>
            <person name="Altermann E."/>
            <person name="Leahy S.C."/>
        </authorList>
    </citation>
    <scope>NUCLEOTIDE SEQUENCE [LARGE SCALE GENOMIC DNA]</scope>
    <source>
        <strain evidence="6 8">YLM1</strain>
    </source>
</reference>
<dbReference type="GO" id="GO:0003735">
    <property type="term" value="F:structural constituent of ribosome"/>
    <property type="evidence" value="ECO:0007669"/>
    <property type="project" value="InterPro"/>
</dbReference>
<proteinExistence type="inferred from homology"/>
<reference evidence="9" key="3">
    <citation type="submission" date="2016-10" db="EMBL/GenBank/DDBJ databases">
        <authorList>
            <person name="Varghese N."/>
        </authorList>
    </citation>
    <scope>NUCLEOTIDE SEQUENCE [LARGE SCALE GENOMIC DNA]</scope>
    <source>
        <strain evidence="9">DSM 16632</strain>
    </source>
</reference>
<dbReference type="PANTHER" id="PTHR10934:SF2">
    <property type="entry name" value="LARGE RIBOSOMAL SUBUNIT PROTEIN EL18"/>
    <property type="match status" value="1"/>
</dbReference>
<gene>
    <name evidence="4" type="primary">rpl18e</name>
    <name evidence="7" type="ORF">SAMN02910297_00807</name>
    <name evidence="6" type="ORF">YLM1_0476</name>
</gene>
<dbReference type="InterPro" id="IPR021131">
    <property type="entry name" value="Ribosomal_uL15/eL18"/>
</dbReference>
<dbReference type="Proteomes" id="UP000066376">
    <property type="component" value="Chromosome"/>
</dbReference>
<dbReference type="InterPro" id="IPR001196">
    <property type="entry name" value="Ribosomal_uL15_CS"/>
</dbReference>
<name>A0A126QXZ9_METOL</name>
<dbReference type="GO" id="GO:0022625">
    <property type="term" value="C:cytosolic large ribosomal subunit"/>
    <property type="evidence" value="ECO:0007669"/>
    <property type="project" value="TreeGrafter"/>
</dbReference>
<evidence type="ECO:0000313" key="6">
    <source>
        <dbReference type="EMBL" id="AMK15033.1"/>
    </source>
</evidence>
<dbReference type="EMBL" id="FOTL01000009">
    <property type="protein sequence ID" value="SFL40588.1"/>
    <property type="molecule type" value="Genomic_DNA"/>
</dbReference>
<dbReference type="PROSITE" id="PS00475">
    <property type="entry name" value="RIBOSOMAL_L15"/>
    <property type="match status" value="1"/>
</dbReference>
<dbReference type="GO" id="GO:0003723">
    <property type="term" value="F:RNA binding"/>
    <property type="evidence" value="ECO:0007669"/>
    <property type="project" value="TreeGrafter"/>
</dbReference>
<evidence type="ECO:0000256" key="1">
    <source>
        <dbReference type="ARBA" id="ARBA00006815"/>
    </source>
</evidence>
<protein>
    <recommendedName>
        <fullName evidence="4">Large ribosomal subunit protein eL18</fullName>
    </recommendedName>
</protein>
<evidence type="ECO:0000256" key="3">
    <source>
        <dbReference type="ARBA" id="ARBA00023274"/>
    </source>
</evidence>
<reference evidence="8" key="2">
    <citation type="submission" date="2016-02" db="EMBL/GenBank/DDBJ databases">
        <title>The draft genome sequence of the rumen methanogen Methanobrevibacter olleyae YLM1.</title>
        <authorList>
            <consortium name="New Zealand Agricultural Greenhouse Gas Research Centre/Pastoral Greenhouse Gas Research Consortium"/>
            <person name="Kelly W.J."/>
            <person name="Li D."/>
            <person name="Lambie S.C."/>
            <person name="Attwood G.T."/>
            <person name="Altermann E."/>
            <person name="Leahy S.C."/>
        </authorList>
    </citation>
    <scope>NUCLEOTIDE SEQUENCE [LARGE SCALE GENOMIC DNA]</scope>
    <source>
        <strain evidence="8">YLM1</strain>
    </source>
</reference>
<evidence type="ECO:0000313" key="8">
    <source>
        <dbReference type="Proteomes" id="UP000066376"/>
    </source>
</evidence>
<evidence type="ECO:0000313" key="7">
    <source>
        <dbReference type="EMBL" id="SFL40588.1"/>
    </source>
</evidence>
<dbReference type="Proteomes" id="UP000183442">
    <property type="component" value="Unassembled WGS sequence"/>
</dbReference>
<dbReference type="SUPFAM" id="SSF52080">
    <property type="entry name" value="Ribosomal proteins L15p and L18e"/>
    <property type="match status" value="1"/>
</dbReference>
<accession>A0A126QXZ9</accession>
<dbReference type="PATRIC" id="fig|294671.3.peg.492"/>
<dbReference type="GO" id="GO:0006412">
    <property type="term" value="P:translation"/>
    <property type="evidence" value="ECO:0007669"/>
    <property type="project" value="UniProtKB-UniRule"/>
</dbReference>
<keyword evidence="2 4" id="KW-0689">Ribosomal protein</keyword>
<dbReference type="HAMAP" id="MF_00329">
    <property type="entry name" value="Ribosomal_eL18"/>
    <property type="match status" value="1"/>
</dbReference>
<dbReference type="STRING" id="294671.YLM1_0476"/>
<comment type="similarity">
    <text evidence="1 4">Belongs to the eukaryotic ribosomal protein eL18 family.</text>
</comment>
<evidence type="ECO:0000256" key="4">
    <source>
        <dbReference type="HAMAP-Rule" id="MF_00329"/>
    </source>
</evidence>
<organism evidence="6 8">
    <name type="scientific">Methanobrevibacter olleyae</name>
    <dbReference type="NCBI Taxonomy" id="294671"/>
    <lineage>
        <taxon>Archaea</taxon>
        <taxon>Methanobacteriati</taxon>
        <taxon>Methanobacteriota</taxon>
        <taxon>Methanomada group</taxon>
        <taxon>Methanobacteria</taxon>
        <taxon>Methanobacteriales</taxon>
        <taxon>Methanobacteriaceae</taxon>
        <taxon>Methanobrevibacter</taxon>
    </lineage>
</organism>
<keyword evidence="3 4" id="KW-0687">Ribonucleoprotein</keyword>
<dbReference type="Gene3D" id="3.100.10.10">
    <property type="match status" value="1"/>
</dbReference>
<evidence type="ECO:0000259" key="5">
    <source>
        <dbReference type="Pfam" id="PF17135"/>
    </source>
</evidence>